<dbReference type="InParanoid" id="F4SCY3"/>
<gene>
    <name evidence="2" type="ORF">MELLADRAFT_85122</name>
</gene>
<dbReference type="Proteomes" id="UP000001072">
    <property type="component" value="Unassembled WGS sequence"/>
</dbReference>
<dbReference type="OrthoDB" id="2507050at2759"/>
<feature type="compositionally biased region" description="Basic residues" evidence="1">
    <location>
        <begin position="291"/>
        <end position="300"/>
    </location>
</feature>
<organism evidence="3">
    <name type="scientific">Melampsora larici-populina (strain 98AG31 / pathotype 3-4-7)</name>
    <name type="common">Poplar leaf rust fungus</name>
    <dbReference type="NCBI Taxonomy" id="747676"/>
    <lineage>
        <taxon>Eukaryota</taxon>
        <taxon>Fungi</taxon>
        <taxon>Dikarya</taxon>
        <taxon>Basidiomycota</taxon>
        <taxon>Pucciniomycotina</taxon>
        <taxon>Pucciniomycetes</taxon>
        <taxon>Pucciniales</taxon>
        <taxon>Melampsoraceae</taxon>
        <taxon>Melampsora</taxon>
    </lineage>
</organism>
<feature type="region of interest" description="Disordered" evidence="1">
    <location>
        <begin position="282"/>
        <end position="345"/>
    </location>
</feature>
<dbReference type="VEuPathDB" id="FungiDB:MELLADRAFT_85122"/>
<keyword evidence="3" id="KW-1185">Reference proteome</keyword>
<proteinExistence type="predicted"/>
<dbReference type="KEGG" id="mlr:MELLADRAFT_85122"/>
<protein>
    <submittedName>
        <fullName evidence="2">Uncharacterized protein</fullName>
    </submittedName>
</protein>
<feature type="region of interest" description="Disordered" evidence="1">
    <location>
        <begin position="204"/>
        <end position="231"/>
    </location>
</feature>
<evidence type="ECO:0000256" key="1">
    <source>
        <dbReference type="SAM" id="MobiDB-lite"/>
    </source>
</evidence>
<dbReference type="GeneID" id="18933731"/>
<evidence type="ECO:0000313" key="2">
    <source>
        <dbReference type="EMBL" id="EGF97495.1"/>
    </source>
</evidence>
<sequence length="345" mass="40164">MSVEVAKMALAMGNTKLVEKFLNSLDKATDIINEVNPLKNYKSGQVSLSELRAFTPYWDTHLKKRDIHFKLTIFNDKWIEMDHMVDGNNTSSKKKDRPTGQPAKSEWWMSFADWTRARTLMLKYLREVYKHGPFAKDLEKHFEYVEKLSLRHSWITAFRYDIMVRTDVLCNRINGAPGDPSVARENFLDEAKARTELLQDGRSCSLDNPYARGGPKEKFSPITGKPYPKGIDHESIDIERTSDENCLAPPEFNQQHSLVERNNNFKSYDGTFKRNDNWQSYQAKNDNYQNRNRRNNRGKGLRKELSPGPYQRFDKSKGKQPEKSNIRDDDNPRQSEQSVKDVTDK</sequence>
<reference evidence="3" key="1">
    <citation type="journal article" date="2011" name="Proc. Natl. Acad. Sci. U.S.A.">
        <title>Obligate biotrophy features unraveled by the genomic analysis of rust fungi.</title>
        <authorList>
            <person name="Duplessis S."/>
            <person name="Cuomo C.A."/>
            <person name="Lin Y.-C."/>
            <person name="Aerts A."/>
            <person name="Tisserant E."/>
            <person name="Veneault-Fourrey C."/>
            <person name="Joly D.L."/>
            <person name="Hacquard S."/>
            <person name="Amselem J."/>
            <person name="Cantarel B.L."/>
            <person name="Chiu R."/>
            <person name="Coutinho P.M."/>
            <person name="Feau N."/>
            <person name="Field M."/>
            <person name="Frey P."/>
            <person name="Gelhaye E."/>
            <person name="Goldberg J."/>
            <person name="Grabherr M.G."/>
            <person name="Kodira C.D."/>
            <person name="Kohler A."/>
            <person name="Kuees U."/>
            <person name="Lindquist E.A."/>
            <person name="Lucas S.M."/>
            <person name="Mago R."/>
            <person name="Mauceli E."/>
            <person name="Morin E."/>
            <person name="Murat C."/>
            <person name="Pangilinan J.L."/>
            <person name="Park R."/>
            <person name="Pearson M."/>
            <person name="Quesneville H."/>
            <person name="Rouhier N."/>
            <person name="Sakthikumar S."/>
            <person name="Salamov A.A."/>
            <person name="Schmutz J."/>
            <person name="Selles B."/>
            <person name="Shapiro H."/>
            <person name="Tanguay P."/>
            <person name="Tuskan G.A."/>
            <person name="Henrissat B."/>
            <person name="Van de Peer Y."/>
            <person name="Rouze P."/>
            <person name="Ellis J.G."/>
            <person name="Dodds P.N."/>
            <person name="Schein J.E."/>
            <person name="Zhong S."/>
            <person name="Hamelin R.C."/>
            <person name="Grigoriev I.V."/>
            <person name="Szabo L.J."/>
            <person name="Martin F."/>
        </authorList>
    </citation>
    <scope>NUCLEOTIDE SEQUENCE [LARGE SCALE GENOMIC DNA]</scope>
    <source>
        <strain evidence="3">98AG31 / pathotype 3-4-7</strain>
    </source>
</reference>
<dbReference type="HOGENOM" id="CLU_052066_0_0_1"/>
<name>F4SCY3_MELLP</name>
<evidence type="ECO:0000313" key="3">
    <source>
        <dbReference type="Proteomes" id="UP000001072"/>
    </source>
</evidence>
<accession>F4SCY3</accession>
<dbReference type="EMBL" id="GL883227">
    <property type="protein sequence ID" value="EGF97495.1"/>
    <property type="molecule type" value="Genomic_DNA"/>
</dbReference>
<dbReference type="AlphaFoldDB" id="F4SCY3"/>
<feature type="compositionally biased region" description="Basic and acidic residues" evidence="1">
    <location>
        <begin position="312"/>
        <end position="345"/>
    </location>
</feature>
<dbReference type="RefSeq" id="XP_007419239.1">
    <property type="nucleotide sequence ID" value="XM_007419177.1"/>
</dbReference>